<protein>
    <submittedName>
        <fullName evidence="2">Uncharacterized protein</fullName>
    </submittedName>
</protein>
<gene>
    <name evidence="2" type="ORF">J2W61_004790</name>
</gene>
<comment type="caution">
    <text evidence="2">The sequence shown here is derived from an EMBL/GenBank/DDBJ whole genome shotgun (WGS) entry which is preliminary data.</text>
</comment>
<evidence type="ECO:0000313" key="3">
    <source>
        <dbReference type="Proteomes" id="UP001265315"/>
    </source>
</evidence>
<organism evidence="2 3">
    <name type="scientific">Agrobacterium tumefaciens</name>
    <dbReference type="NCBI Taxonomy" id="358"/>
    <lineage>
        <taxon>Bacteria</taxon>
        <taxon>Pseudomonadati</taxon>
        <taxon>Pseudomonadota</taxon>
        <taxon>Alphaproteobacteria</taxon>
        <taxon>Hyphomicrobiales</taxon>
        <taxon>Rhizobiaceae</taxon>
        <taxon>Rhizobium/Agrobacterium group</taxon>
        <taxon>Agrobacterium</taxon>
        <taxon>Agrobacterium tumefaciens complex</taxon>
    </lineage>
</organism>
<sequence length="416" mass="45597">MTEQAREAANIEAAFGFTIDEIVDWHRVSSAFLGSVRVRSALGVLEREAPGSSAAIYNMLTEKTLSKPPVISPAGHVSLGFFSQNHVSADMAWFAYLEQVLSAPASHRDTADWWLLFSALEAAVEFQLTQMAPPKTEPRLSGDFITELKHAGLQWAKLLAPLLKRRNASFAYHQIDLERLGGEQETGADFGLVLDFDGSTALPITEGQTARIVPLVFQAKRYIRPSADISQTHEKRGPQREKLKSNRAASAYILYENGKVKVEDPLPVLVKSVDNVGSDTVTSVFTGTVDFATFLYRASIDETFAPRAASVEEALSMIYAKADRGQLSHLLVASGRPNAKLLYQSALDHFAAQYEPDLDDADDLSDEHIEDYGDNHIEDEDMSSDHESGMQHEPSSEQPGTEGEGPKGSAPKNGKF</sequence>
<evidence type="ECO:0000256" key="1">
    <source>
        <dbReference type="SAM" id="MobiDB-lite"/>
    </source>
</evidence>
<reference evidence="2" key="1">
    <citation type="submission" date="2023-07" db="EMBL/GenBank/DDBJ databases">
        <title>Sorghum-associated microbial communities from plants grown in Nebraska, USA.</title>
        <authorList>
            <person name="Schachtman D."/>
        </authorList>
    </citation>
    <scope>NUCLEOTIDE SEQUENCE</scope>
    <source>
        <strain evidence="2">1457</strain>
    </source>
</reference>
<accession>A0AAW8M1J7</accession>
<feature type="region of interest" description="Disordered" evidence="1">
    <location>
        <begin position="358"/>
        <end position="416"/>
    </location>
</feature>
<dbReference type="Proteomes" id="UP001265315">
    <property type="component" value="Unassembled WGS sequence"/>
</dbReference>
<dbReference type="AlphaFoldDB" id="A0AAW8M1J7"/>
<name>A0AAW8M1J7_AGRTU</name>
<evidence type="ECO:0000313" key="2">
    <source>
        <dbReference type="EMBL" id="MDR6704915.1"/>
    </source>
</evidence>
<dbReference type="EMBL" id="JAVDSW010000006">
    <property type="protein sequence ID" value="MDR6704915.1"/>
    <property type="molecule type" value="Genomic_DNA"/>
</dbReference>
<proteinExistence type="predicted"/>
<dbReference type="RefSeq" id="WP_129566507.1">
    <property type="nucleotide sequence ID" value="NZ_JAGIPM010000007.1"/>
</dbReference>
<feature type="compositionally biased region" description="Basic and acidic residues" evidence="1">
    <location>
        <begin position="366"/>
        <end position="376"/>
    </location>
</feature>